<dbReference type="Pfam" id="PF00563">
    <property type="entry name" value="EAL"/>
    <property type="match status" value="1"/>
</dbReference>
<dbReference type="SUPFAM" id="SSF141868">
    <property type="entry name" value="EAL domain-like"/>
    <property type="match status" value="1"/>
</dbReference>
<evidence type="ECO:0000259" key="2">
    <source>
        <dbReference type="PROSITE" id="PS50110"/>
    </source>
</evidence>
<dbReference type="Gene3D" id="3.30.450.20">
    <property type="entry name" value="PAS domain"/>
    <property type="match status" value="1"/>
</dbReference>
<sequence length="703" mass="77657">MNPNDTIRLLILNDSQAEAERLISMLHNAGRPNRAQHVTSDESLTKLLEEQAWDILIAHDQTQNLTPASAIQQIRRLNKDVPSLLLTDDETSQAIVEGLKIGAADVVRLDEDQHLLLVISRELANRAQRHEKRIADRRLRESERRSQSLLDSSRDAIAYVQDGLYLYANESFAELFGYDDKDDIDCMPIMDMVAESDHAKLKEFLKEFTLKGLDAESSTLSFKGLRHDGSQTDVSLEVAHASYDDEPCLQFLTRGTRAAATAAAAAAAAGISAKELEEAKWKDNVTGLYNRSYLLAHADKIIDGMSDDQSRCLLYIDIDDFAETVQAKLGMAGADAALEDLAQLLSREAAEGETLARFGDNTFTLLTGNTTATETVNRAQKLCSTIAEHIVEVNSKTLQLSATIGISVLNENSSSAEQVIEQAMTAADQVRESEETSALLYEPPVSAEEKQERDMLKDVQHALDNDLFRLLFQPIISLRGSDEEYYEVLLRLLNSDQKEVSPNEFIEAAHQAGIGIKIDRWVILEAIKLLSEHRTRGNKTKLILNLNSASICDSSLVAWLGVAFKAAGLPPDAVVFQAQEVDITNHLNAAKALNTGLEKLGSKLAICNFGCSLNPFNTLKHVNAAFIKVDGSFTQDVQSKSESPESLTQLLEQLHEADKITIVPFVENASVLSTLWQAGVHYIQGHYLQEPTQSMSYDFNMEG</sequence>
<evidence type="ECO:0000259" key="5">
    <source>
        <dbReference type="PROSITE" id="PS50887"/>
    </source>
</evidence>
<dbReference type="InterPro" id="IPR001633">
    <property type="entry name" value="EAL_dom"/>
</dbReference>
<dbReference type="InterPro" id="IPR011006">
    <property type="entry name" value="CheY-like_superfamily"/>
</dbReference>
<feature type="domain" description="Response regulatory" evidence="2">
    <location>
        <begin position="8"/>
        <end position="124"/>
    </location>
</feature>
<dbReference type="PANTHER" id="PTHR33121">
    <property type="entry name" value="CYCLIC DI-GMP PHOSPHODIESTERASE PDEF"/>
    <property type="match status" value="1"/>
</dbReference>
<dbReference type="InterPro" id="IPR001789">
    <property type="entry name" value="Sig_transdc_resp-reg_receiver"/>
</dbReference>
<dbReference type="Gene3D" id="3.40.50.2300">
    <property type="match status" value="1"/>
</dbReference>
<dbReference type="NCBIfam" id="TIGR00254">
    <property type="entry name" value="GGDEF"/>
    <property type="match status" value="1"/>
</dbReference>
<accession>A0ABV7HLA0</accession>
<dbReference type="Pfam" id="PF13188">
    <property type="entry name" value="PAS_8"/>
    <property type="match status" value="1"/>
</dbReference>
<dbReference type="Gene3D" id="3.20.20.450">
    <property type="entry name" value="EAL domain"/>
    <property type="match status" value="1"/>
</dbReference>
<dbReference type="Proteomes" id="UP001595548">
    <property type="component" value="Unassembled WGS sequence"/>
</dbReference>
<feature type="domain" description="EAL" evidence="4">
    <location>
        <begin position="452"/>
        <end position="703"/>
    </location>
</feature>
<dbReference type="CDD" id="cd01948">
    <property type="entry name" value="EAL"/>
    <property type="match status" value="1"/>
</dbReference>
<dbReference type="SMART" id="SM00091">
    <property type="entry name" value="PAS"/>
    <property type="match status" value="1"/>
</dbReference>
<dbReference type="SUPFAM" id="SSF55073">
    <property type="entry name" value="Nucleotide cyclase"/>
    <property type="match status" value="1"/>
</dbReference>
<dbReference type="InterPro" id="IPR043128">
    <property type="entry name" value="Rev_trsase/Diguanyl_cyclase"/>
</dbReference>
<dbReference type="SMART" id="SM00052">
    <property type="entry name" value="EAL"/>
    <property type="match status" value="1"/>
</dbReference>
<dbReference type="SUPFAM" id="SSF52172">
    <property type="entry name" value="CheY-like"/>
    <property type="match status" value="1"/>
</dbReference>
<dbReference type="CDD" id="cd00130">
    <property type="entry name" value="PAS"/>
    <property type="match status" value="1"/>
</dbReference>
<dbReference type="InterPro" id="IPR050706">
    <property type="entry name" value="Cyclic-di-GMP_PDE-like"/>
</dbReference>
<dbReference type="PROSITE" id="PS50883">
    <property type="entry name" value="EAL"/>
    <property type="match status" value="1"/>
</dbReference>
<dbReference type="PROSITE" id="PS50110">
    <property type="entry name" value="RESPONSE_REGULATORY"/>
    <property type="match status" value="1"/>
</dbReference>
<comment type="caution">
    <text evidence="6">The sequence shown here is derived from an EMBL/GenBank/DDBJ whole genome shotgun (WGS) entry which is preliminary data.</text>
</comment>
<dbReference type="InterPro" id="IPR035919">
    <property type="entry name" value="EAL_sf"/>
</dbReference>
<dbReference type="SMART" id="SM00267">
    <property type="entry name" value="GGDEF"/>
    <property type="match status" value="1"/>
</dbReference>
<evidence type="ECO:0000259" key="3">
    <source>
        <dbReference type="PROSITE" id="PS50112"/>
    </source>
</evidence>
<evidence type="ECO:0000256" key="1">
    <source>
        <dbReference type="PROSITE-ProRule" id="PRU00169"/>
    </source>
</evidence>
<evidence type="ECO:0000259" key="4">
    <source>
        <dbReference type="PROSITE" id="PS50883"/>
    </source>
</evidence>
<keyword evidence="7" id="KW-1185">Reference proteome</keyword>
<dbReference type="InterPro" id="IPR000160">
    <property type="entry name" value="GGDEF_dom"/>
</dbReference>
<dbReference type="InterPro" id="IPR000014">
    <property type="entry name" value="PAS"/>
</dbReference>
<dbReference type="InterPro" id="IPR035965">
    <property type="entry name" value="PAS-like_dom_sf"/>
</dbReference>
<dbReference type="Gene3D" id="3.30.70.270">
    <property type="match status" value="1"/>
</dbReference>
<dbReference type="EMBL" id="JBHRTL010000005">
    <property type="protein sequence ID" value="MFC3154635.1"/>
    <property type="molecule type" value="Genomic_DNA"/>
</dbReference>
<feature type="domain" description="PAS" evidence="3">
    <location>
        <begin position="162"/>
        <end position="212"/>
    </location>
</feature>
<dbReference type="CDD" id="cd01949">
    <property type="entry name" value="GGDEF"/>
    <property type="match status" value="1"/>
</dbReference>
<gene>
    <name evidence="6" type="ORF">ACFOEB_05415</name>
</gene>
<protein>
    <submittedName>
        <fullName evidence="6">EAL domain-containing protein</fullName>
    </submittedName>
</protein>
<dbReference type="PANTHER" id="PTHR33121:SF23">
    <property type="entry name" value="CYCLIC DI-GMP PHOSPHODIESTERASE PDEB"/>
    <property type="match status" value="1"/>
</dbReference>
<dbReference type="PROSITE" id="PS50887">
    <property type="entry name" value="GGDEF"/>
    <property type="match status" value="1"/>
</dbReference>
<evidence type="ECO:0000313" key="7">
    <source>
        <dbReference type="Proteomes" id="UP001595548"/>
    </source>
</evidence>
<dbReference type="InterPro" id="IPR029787">
    <property type="entry name" value="Nucleotide_cyclase"/>
</dbReference>
<dbReference type="PROSITE" id="PS50112">
    <property type="entry name" value="PAS"/>
    <property type="match status" value="1"/>
</dbReference>
<dbReference type="RefSeq" id="WP_382415002.1">
    <property type="nucleotide sequence ID" value="NZ_AP031500.1"/>
</dbReference>
<dbReference type="SUPFAM" id="SSF55785">
    <property type="entry name" value="PYP-like sensor domain (PAS domain)"/>
    <property type="match status" value="1"/>
</dbReference>
<organism evidence="6 7">
    <name type="scientific">Gilvimarinus japonicus</name>
    <dbReference type="NCBI Taxonomy" id="1796469"/>
    <lineage>
        <taxon>Bacteria</taxon>
        <taxon>Pseudomonadati</taxon>
        <taxon>Pseudomonadota</taxon>
        <taxon>Gammaproteobacteria</taxon>
        <taxon>Cellvibrionales</taxon>
        <taxon>Cellvibrionaceae</taxon>
        <taxon>Gilvimarinus</taxon>
    </lineage>
</organism>
<name>A0ABV7HLA0_9GAMM</name>
<proteinExistence type="predicted"/>
<dbReference type="NCBIfam" id="TIGR00229">
    <property type="entry name" value="sensory_box"/>
    <property type="match status" value="1"/>
</dbReference>
<reference evidence="7" key="1">
    <citation type="journal article" date="2019" name="Int. J. Syst. Evol. Microbiol.">
        <title>The Global Catalogue of Microorganisms (GCM) 10K type strain sequencing project: providing services to taxonomists for standard genome sequencing and annotation.</title>
        <authorList>
            <consortium name="The Broad Institute Genomics Platform"/>
            <consortium name="The Broad Institute Genome Sequencing Center for Infectious Disease"/>
            <person name="Wu L."/>
            <person name="Ma J."/>
        </authorList>
    </citation>
    <scope>NUCLEOTIDE SEQUENCE [LARGE SCALE GENOMIC DNA]</scope>
    <source>
        <strain evidence="7">KCTC 52141</strain>
    </source>
</reference>
<evidence type="ECO:0000313" key="6">
    <source>
        <dbReference type="EMBL" id="MFC3154635.1"/>
    </source>
</evidence>
<dbReference type="Pfam" id="PF00990">
    <property type="entry name" value="GGDEF"/>
    <property type="match status" value="1"/>
</dbReference>
<comment type="caution">
    <text evidence="1">Lacks conserved residue(s) required for the propagation of feature annotation.</text>
</comment>
<feature type="domain" description="GGDEF" evidence="5">
    <location>
        <begin position="309"/>
        <end position="443"/>
    </location>
</feature>